<keyword evidence="4 6" id="KW-0378">Hydrolase</keyword>
<dbReference type="SUPFAM" id="SSF56601">
    <property type="entry name" value="beta-lactamase/transpeptidase-like"/>
    <property type="match status" value="1"/>
</dbReference>
<accession>A0ABY4EJZ1</accession>
<dbReference type="RefSeq" id="WP_244710499.1">
    <property type="nucleotide sequence ID" value="NZ_CP095073.1"/>
</dbReference>
<dbReference type="HAMAP" id="MF_00313">
    <property type="entry name" value="Glutaminase"/>
    <property type="match status" value="1"/>
</dbReference>
<dbReference type="InterPro" id="IPR015868">
    <property type="entry name" value="Glutaminase"/>
</dbReference>
<reference evidence="7 8" key="1">
    <citation type="submission" date="2022-04" db="EMBL/GenBank/DDBJ databases">
        <title>Halobacillus sp. isolated from saltern.</title>
        <authorList>
            <person name="Won M."/>
            <person name="Lee C.-M."/>
            <person name="Woen H.-Y."/>
            <person name="Kwon S.-W."/>
        </authorList>
    </citation>
    <scope>NUCLEOTIDE SEQUENCE [LARGE SCALE GENOMIC DNA]</scope>
    <source>
        <strain evidence="7 8">SSBR10-3</strain>
    </source>
</reference>
<dbReference type="Gene3D" id="3.40.710.10">
    <property type="entry name" value="DD-peptidase/beta-lactamase superfamily"/>
    <property type="match status" value="1"/>
</dbReference>
<protein>
    <recommendedName>
        <fullName evidence="3 6">Glutaminase</fullName>
        <ecNumber evidence="3 6">3.5.1.2</ecNumber>
    </recommendedName>
</protein>
<evidence type="ECO:0000256" key="5">
    <source>
        <dbReference type="ARBA" id="ARBA00049534"/>
    </source>
</evidence>
<evidence type="ECO:0000313" key="7">
    <source>
        <dbReference type="EMBL" id="UOQ44494.1"/>
    </source>
</evidence>
<dbReference type="PANTHER" id="PTHR12544:SF29">
    <property type="entry name" value="GLUTAMINASE"/>
    <property type="match status" value="1"/>
</dbReference>
<keyword evidence="8" id="KW-1185">Reference proteome</keyword>
<dbReference type="Proteomes" id="UP000831787">
    <property type="component" value="Chromosome"/>
</dbReference>
<gene>
    <name evidence="6 7" type="primary">glsA</name>
    <name evidence="7" type="ORF">MUN89_00405</name>
</gene>
<evidence type="ECO:0000256" key="3">
    <source>
        <dbReference type="ARBA" id="ARBA00012918"/>
    </source>
</evidence>
<feature type="binding site" evidence="6">
    <location>
        <position position="169"/>
    </location>
    <ligand>
        <name>substrate</name>
    </ligand>
</feature>
<proteinExistence type="inferred from homology"/>
<comment type="similarity">
    <text evidence="1 6">Belongs to the glutaminase family.</text>
</comment>
<dbReference type="NCBIfam" id="TIGR03814">
    <property type="entry name" value="Gln_ase"/>
    <property type="match status" value="1"/>
</dbReference>
<comment type="subunit">
    <text evidence="2 6">Homotetramer.</text>
</comment>
<dbReference type="EC" id="3.5.1.2" evidence="3 6"/>
<evidence type="ECO:0000313" key="8">
    <source>
        <dbReference type="Proteomes" id="UP000831787"/>
    </source>
</evidence>
<feature type="binding site" evidence="6">
    <location>
        <position position="65"/>
    </location>
    <ligand>
        <name>substrate</name>
    </ligand>
</feature>
<feature type="binding site" evidence="6">
    <location>
        <position position="193"/>
    </location>
    <ligand>
        <name>substrate</name>
    </ligand>
</feature>
<feature type="binding site" evidence="6">
    <location>
        <position position="245"/>
    </location>
    <ligand>
        <name>substrate</name>
    </ligand>
</feature>
<evidence type="ECO:0000256" key="6">
    <source>
        <dbReference type="HAMAP-Rule" id="MF_00313"/>
    </source>
</evidence>
<comment type="catalytic activity">
    <reaction evidence="5 6">
        <text>L-glutamine + H2O = L-glutamate + NH4(+)</text>
        <dbReference type="Rhea" id="RHEA:15889"/>
        <dbReference type="ChEBI" id="CHEBI:15377"/>
        <dbReference type="ChEBI" id="CHEBI:28938"/>
        <dbReference type="ChEBI" id="CHEBI:29985"/>
        <dbReference type="ChEBI" id="CHEBI:58359"/>
        <dbReference type="EC" id="3.5.1.2"/>
    </reaction>
</comment>
<feature type="binding site" evidence="6">
    <location>
        <position position="162"/>
    </location>
    <ligand>
        <name>substrate</name>
    </ligand>
</feature>
<evidence type="ECO:0000256" key="1">
    <source>
        <dbReference type="ARBA" id="ARBA00011076"/>
    </source>
</evidence>
<organism evidence="7 8">
    <name type="scientific">Halobacillus salinarum</name>
    <dbReference type="NCBI Taxonomy" id="2932257"/>
    <lineage>
        <taxon>Bacteria</taxon>
        <taxon>Bacillati</taxon>
        <taxon>Bacillota</taxon>
        <taxon>Bacilli</taxon>
        <taxon>Bacillales</taxon>
        <taxon>Bacillaceae</taxon>
        <taxon>Halobacillus</taxon>
    </lineage>
</organism>
<name>A0ABY4EJZ1_9BACI</name>
<keyword evidence="6" id="KW-0007">Acetylation</keyword>
<evidence type="ECO:0000256" key="2">
    <source>
        <dbReference type="ARBA" id="ARBA00011881"/>
    </source>
</evidence>
<sequence length="323" mass="35143">MHKLNNDYLEDAVEDSMPFAAQGEVNTSLPDLDGTKKDLLGVTILTTDQQKFTGGNWEQTVPMQSTSKIISLMLALHDFGKDRVFQAVGMEPMGDFFNSISQLESYDTSKPFNPMINAGAIAVSALIKGHNNNNRFERYLHFLQRVTDNQELHLNEQVYEAEKANGARNRALAYFMESVGTLITDVEEALDLYFRINSVMMNCDDFAKVGLFLARGGRAPDNDEKLIPANHLRTVNAIMMTSGMYNSSGRHAVEVGFPCKSGVSGSIIGVVPGLMGIGIVGPAIDEKGNSTAGGALLRKLSQDLELNLFGDGHIYGRGISGGV</sequence>
<feature type="binding site" evidence="6">
    <location>
        <position position="263"/>
    </location>
    <ligand>
        <name>substrate</name>
    </ligand>
</feature>
<dbReference type="Pfam" id="PF04960">
    <property type="entry name" value="Glutaminase"/>
    <property type="match status" value="1"/>
</dbReference>
<dbReference type="InterPro" id="IPR012338">
    <property type="entry name" value="Beta-lactam/transpept-like"/>
</dbReference>
<evidence type="ECO:0000256" key="4">
    <source>
        <dbReference type="ARBA" id="ARBA00022801"/>
    </source>
</evidence>
<dbReference type="PANTHER" id="PTHR12544">
    <property type="entry name" value="GLUTAMINASE"/>
    <property type="match status" value="1"/>
</dbReference>
<feature type="binding site" evidence="6">
    <location>
        <position position="117"/>
    </location>
    <ligand>
        <name>substrate</name>
    </ligand>
</feature>
<dbReference type="EMBL" id="CP095073">
    <property type="protein sequence ID" value="UOQ44494.1"/>
    <property type="molecule type" value="Genomic_DNA"/>
</dbReference>
<dbReference type="GO" id="GO:0004359">
    <property type="term" value="F:glutaminase activity"/>
    <property type="evidence" value="ECO:0007669"/>
    <property type="project" value="UniProtKB-EC"/>
</dbReference>